<gene>
    <name evidence="2" type="ORF">ACFSW6_18600</name>
</gene>
<dbReference type="EMBL" id="JBHUMV010000009">
    <property type="protein sequence ID" value="MFD2756084.1"/>
    <property type="molecule type" value="Genomic_DNA"/>
</dbReference>
<organism evidence="2 3">
    <name type="scientific">Comamonas terrae</name>
    <dbReference type="NCBI Taxonomy" id="673548"/>
    <lineage>
        <taxon>Bacteria</taxon>
        <taxon>Pseudomonadati</taxon>
        <taxon>Pseudomonadota</taxon>
        <taxon>Betaproteobacteria</taxon>
        <taxon>Burkholderiales</taxon>
        <taxon>Comamonadaceae</taxon>
        <taxon>Comamonas</taxon>
    </lineage>
</organism>
<dbReference type="RefSeq" id="WP_157082014.1">
    <property type="nucleotide sequence ID" value="NZ_BCNT01000009.1"/>
</dbReference>
<keyword evidence="3" id="KW-1185">Reference proteome</keyword>
<evidence type="ECO:0000256" key="1">
    <source>
        <dbReference type="SAM" id="MobiDB-lite"/>
    </source>
</evidence>
<reference evidence="3" key="1">
    <citation type="journal article" date="2019" name="Int. J. Syst. Evol. Microbiol.">
        <title>The Global Catalogue of Microorganisms (GCM) 10K type strain sequencing project: providing services to taxonomists for standard genome sequencing and annotation.</title>
        <authorList>
            <consortium name="The Broad Institute Genomics Platform"/>
            <consortium name="The Broad Institute Genome Sequencing Center for Infectious Disease"/>
            <person name="Wu L."/>
            <person name="Ma J."/>
        </authorList>
    </citation>
    <scope>NUCLEOTIDE SEQUENCE [LARGE SCALE GENOMIC DNA]</scope>
    <source>
        <strain evidence="3">TISTR 1906</strain>
    </source>
</reference>
<comment type="caution">
    <text evidence="2">The sequence shown here is derived from an EMBL/GenBank/DDBJ whole genome shotgun (WGS) entry which is preliminary data.</text>
</comment>
<accession>A0ABW5UT40</accession>
<evidence type="ECO:0000313" key="3">
    <source>
        <dbReference type="Proteomes" id="UP001597463"/>
    </source>
</evidence>
<feature type="compositionally biased region" description="Basic and acidic residues" evidence="1">
    <location>
        <begin position="48"/>
        <end position="61"/>
    </location>
</feature>
<sequence length="127" mass="14347">MNIAAMVRHICTQPCTVTSKHEKCRGASWKEIFPPKARLPSMASSLQTKRESLHQSKDKGKLPTIRKAGRSLLNYQNLGQANKNFSGSTGCRKFLQKFFHSAEILLCHDQTKAMFMEQDTHPKTMPA</sequence>
<evidence type="ECO:0000313" key="2">
    <source>
        <dbReference type="EMBL" id="MFD2756084.1"/>
    </source>
</evidence>
<dbReference type="Proteomes" id="UP001597463">
    <property type="component" value="Unassembled WGS sequence"/>
</dbReference>
<proteinExistence type="predicted"/>
<feature type="region of interest" description="Disordered" evidence="1">
    <location>
        <begin position="41"/>
        <end position="64"/>
    </location>
</feature>
<protein>
    <submittedName>
        <fullName evidence="2">Uncharacterized protein</fullName>
    </submittedName>
</protein>
<name>A0ABW5UT40_9BURK</name>